<evidence type="ECO:0000256" key="1">
    <source>
        <dbReference type="SAM" id="Phobius"/>
    </source>
</evidence>
<accession>A0A1H9M995</accession>
<keyword evidence="1" id="KW-0812">Transmembrane</keyword>
<evidence type="ECO:0000313" key="3">
    <source>
        <dbReference type="EMBL" id="SER20027.1"/>
    </source>
</evidence>
<feature type="domain" description="Regulatory protein YycH-like" evidence="2">
    <location>
        <begin position="35"/>
        <end position="253"/>
    </location>
</feature>
<dbReference type="OrthoDB" id="2135943at2"/>
<keyword evidence="1" id="KW-1133">Transmembrane helix</keyword>
<sequence length="264" mass="29726">MDFRRSTLVLIISFFLLNVFLFFTYRDLKQQMAPEASNNINIIDQMRSDGISMVGLSNDALEASLVQITPVVMETPNEEQENQSSTIDKGMITSILMTPIPIEVTSVINQDSFDHLTKFVKKSAFRGDEYQLFSYQLSNKIVLYQQSVKDIPIIDKKAQLMVNLNENNEAISYEQSYVGDAEILGEPRQLISSQVAVETLYLAGSIPARAVIEKPRLVYYETLTLSDLSIYSPAWYIELKIGDGGMITKKVDAIRGNIISTDVE</sequence>
<keyword evidence="4" id="KW-1185">Reference proteome</keyword>
<dbReference type="Gene3D" id="2.40.128.690">
    <property type="entry name" value="YycH protein, domain 3-like"/>
    <property type="match status" value="1"/>
</dbReference>
<name>A0A1H9M995_9LACT</name>
<dbReference type="STRING" id="137733.SAMN05421767_1256"/>
<dbReference type="RefSeq" id="WP_089746929.1">
    <property type="nucleotide sequence ID" value="NZ_FOGF01000025.1"/>
</dbReference>
<dbReference type="Proteomes" id="UP000198556">
    <property type="component" value="Unassembled WGS sequence"/>
</dbReference>
<dbReference type="InterPro" id="IPR018604">
    <property type="entry name" value="YycI-like"/>
</dbReference>
<proteinExistence type="predicted"/>
<gene>
    <name evidence="3" type="ORF">SAMN05421767_1256</name>
</gene>
<keyword evidence="1" id="KW-0472">Membrane</keyword>
<dbReference type="Pfam" id="PF09648">
    <property type="entry name" value="YycI"/>
    <property type="match status" value="1"/>
</dbReference>
<dbReference type="GO" id="GO:0016020">
    <property type="term" value="C:membrane"/>
    <property type="evidence" value="ECO:0007669"/>
    <property type="project" value="InterPro"/>
</dbReference>
<evidence type="ECO:0000259" key="2">
    <source>
        <dbReference type="Pfam" id="PF09648"/>
    </source>
</evidence>
<organism evidence="3 4">
    <name type="scientific">Granulicatella balaenopterae</name>
    <dbReference type="NCBI Taxonomy" id="137733"/>
    <lineage>
        <taxon>Bacteria</taxon>
        <taxon>Bacillati</taxon>
        <taxon>Bacillota</taxon>
        <taxon>Bacilli</taxon>
        <taxon>Lactobacillales</taxon>
        <taxon>Carnobacteriaceae</taxon>
        <taxon>Granulicatella</taxon>
    </lineage>
</organism>
<feature type="transmembrane region" description="Helical" evidence="1">
    <location>
        <begin position="6"/>
        <end position="25"/>
    </location>
</feature>
<protein>
    <submittedName>
        <fullName evidence="3">Two-component signal transduction system YycFG, regulatory protein YycI</fullName>
    </submittedName>
</protein>
<dbReference type="EMBL" id="FOGF01000025">
    <property type="protein sequence ID" value="SER20027.1"/>
    <property type="molecule type" value="Genomic_DNA"/>
</dbReference>
<dbReference type="AlphaFoldDB" id="A0A1H9M995"/>
<reference evidence="3 4" key="1">
    <citation type="submission" date="2016-10" db="EMBL/GenBank/DDBJ databases">
        <authorList>
            <person name="de Groot N.N."/>
        </authorList>
    </citation>
    <scope>NUCLEOTIDE SEQUENCE [LARGE SCALE GENOMIC DNA]</scope>
    <source>
        <strain evidence="3 4">DSM 15827</strain>
    </source>
</reference>
<evidence type="ECO:0000313" key="4">
    <source>
        <dbReference type="Proteomes" id="UP000198556"/>
    </source>
</evidence>